<feature type="transmembrane region" description="Helical" evidence="1">
    <location>
        <begin position="256"/>
        <end position="277"/>
    </location>
</feature>
<reference evidence="4" key="1">
    <citation type="submission" date="2021-12" db="EMBL/GenBank/DDBJ databases">
        <authorList>
            <person name="King R."/>
        </authorList>
    </citation>
    <scope>NUCLEOTIDE SEQUENCE</scope>
</reference>
<dbReference type="PANTHER" id="PTHR11161">
    <property type="entry name" value="O-ACYLTRANSFERASE"/>
    <property type="match status" value="1"/>
</dbReference>
<gene>
    <name evidence="4" type="ORF">DIATSA_LOCUS13152</name>
</gene>
<evidence type="ECO:0000256" key="2">
    <source>
        <dbReference type="SAM" id="SignalP"/>
    </source>
</evidence>
<evidence type="ECO:0000259" key="3">
    <source>
        <dbReference type="Pfam" id="PF01757"/>
    </source>
</evidence>
<feature type="transmembrane region" description="Helical" evidence="1">
    <location>
        <begin position="363"/>
        <end position="382"/>
    </location>
</feature>
<dbReference type="EMBL" id="OU893339">
    <property type="protein sequence ID" value="CAG9795921.1"/>
    <property type="molecule type" value="Genomic_DNA"/>
</dbReference>
<evidence type="ECO:0000313" key="4">
    <source>
        <dbReference type="EMBL" id="CAG9795921.1"/>
    </source>
</evidence>
<feature type="transmembrane region" description="Helical" evidence="1">
    <location>
        <begin position="551"/>
        <end position="567"/>
    </location>
</feature>
<sequence length="628" mass="71960">MYRIFVFAILLRSSAAVIYSMNETEYNKMPPLYGLDDYSSCLLEAGGTYCVADFGLVGKNSLMHMIKEYSEYRLKHFNHTQIHRGICVSNTCKRFKKDPSSNTERSLSKTLEVCLNDTIYRNYELEVKLENIRYCKKAEDKKTIDNYDLAVAIVYLIIIGLNALGTIYDKCRKDKKSGNKYLLAFSISQNWGKLVAPSGRNSDPRINRLKLFHSMRAMTIICVIFSHTVLVVAYAYVDNPLFIEKAYEDPLKQILFNGSLVVHTFFVMSSFLMAYNLELTQEKKNITLASWPLGILMRWLRLSPAYALVLATICTWMRHIGSGPLWDLTVITEANACRQYWWAHLLYINNYVYNDAYCAPQTWYLAADTQLFCFGLLMCLLFRKTKSRLIAMGFILTIGLLIVAMHTYFQDLEAVVLQSPETYRTLYASDNTFRLLYIRGHTNLSTYSLGLTGGFLTYYLQNQKKQFNKHKIFRWIMWLLVPLGVSVILTGGFFYMDGSKPSTTLKVLYAVLYKPIFQILVITLIMGVIFKIETVIRGILEWRGFTWMGRVSYGAFLVHTMFQRGLVGSLPRPIYLTEYYVVIFLSATIFLSFASASLLFVLVEAPIGGIVHAVTAGSKKEDKEDGDK</sequence>
<keyword evidence="5" id="KW-1185">Reference proteome</keyword>
<protein>
    <recommendedName>
        <fullName evidence="3">Acyltransferase 3 domain-containing protein</fullName>
    </recommendedName>
</protein>
<reference evidence="4" key="2">
    <citation type="submission" date="2022-10" db="EMBL/GenBank/DDBJ databases">
        <authorList>
            <consortium name="ENA_rothamsted_submissions"/>
            <consortium name="culmorum"/>
            <person name="King R."/>
        </authorList>
    </citation>
    <scope>NUCLEOTIDE SEQUENCE</scope>
</reference>
<dbReference type="GO" id="GO:0016747">
    <property type="term" value="F:acyltransferase activity, transferring groups other than amino-acyl groups"/>
    <property type="evidence" value="ECO:0007669"/>
    <property type="project" value="InterPro"/>
</dbReference>
<feature type="transmembrane region" description="Helical" evidence="1">
    <location>
        <begin position="472"/>
        <end position="495"/>
    </location>
</feature>
<feature type="transmembrane region" description="Helical" evidence="1">
    <location>
        <begin position="507"/>
        <end position="530"/>
    </location>
</feature>
<feature type="signal peptide" evidence="2">
    <location>
        <begin position="1"/>
        <end position="16"/>
    </location>
</feature>
<feature type="transmembrane region" description="Helical" evidence="1">
    <location>
        <begin position="298"/>
        <end position="318"/>
    </location>
</feature>
<name>A0A9N9RG88_9NEOP</name>
<feature type="transmembrane region" description="Helical" evidence="1">
    <location>
        <begin position="579"/>
        <end position="603"/>
    </location>
</feature>
<evidence type="ECO:0000313" key="5">
    <source>
        <dbReference type="Proteomes" id="UP001153714"/>
    </source>
</evidence>
<feature type="domain" description="Acyltransferase 3" evidence="3">
    <location>
        <begin position="215"/>
        <end position="593"/>
    </location>
</feature>
<dbReference type="InterPro" id="IPR052728">
    <property type="entry name" value="O2_lipid_transport_reg"/>
</dbReference>
<keyword evidence="2" id="KW-0732">Signal</keyword>
<dbReference type="PANTHER" id="PTHR11161:SF22">
    <property type="entry name" value="ACYLTRANSFERASE 3 DOMAIN-CONTAINING PROTEIN-RELATED"/>
    <property type="match status" value="1"/>
</dbReference>
<keyword evidence="1" id="KW-0812">Transmembrane</keyword>
<accession>A0A9N9RG88</accession>
<dbReference type="OrthoDB" id="10265389at2759"/>
<feature type="chain" id="PRO_5040133845" description="Acyltransferase 3 domain-containing protein" evidence="2">
    <location>
        <begin position="17"/>
        <end position="628"/>
    </location>
</feature>
<keyword evidence="1" id="KW-1133">Transmembrane helix</keyword>
<dbReference type="InterPro" id="IPR002656">
    <property type="entry name" value="Acyl_transf_3_dom"/>
</dbReference>
<dbReference type="Pfam" id="PF01757">
    <property type="entry name" value="Acyl_transf_3"/>
    <property type="match status" value="1"/>
</dbReference>
<dbReference type="Proteomes" id="UP001153714">
    <property type="component" value="Chromosome 8"/>
</dbReference>
<evidence type="ECO:0000256" key="1">
    <source>
        <dbReference type="SAM" id="Phobius"/>
    </source>
</evidence>
<feature type="transmembrane region" description="Helical" evidence="1">
    <location>
        <begin position="149"/>
        <end position="168"/>
    </location>
</feature>
<proteinExistence type="predicted"/>
<organism evidence="4 5">
    <name type="scientific">Diatraea saccharalis</name>
    <name type="common">sugarcane borer</name>
    <dbReference type="NCBI Taxonomy" id="40085"/>
    <lineage>
        <taxon>Eukaryota</taxon>
        <taxon>Metazoa</taxon>
        <taxon>Ecdysozoa</taxon>
        <taxon>Arthropoda</taxon>
        <taxon>Hexapoda</taxon>
        <taxon>Insecta</taxon>
        <taxon>Pterygota</taxon>
        <taxon>Neoptera</taxon>
        <taxon>Endopterygota</taxon>
        <taxon>Lepidoptera</taxon>
        <taxon>Glossata</taxon>
        <taxon>Ditrysia</taxon>
        <taxon>Pyraloidea</taxon>
        <taxon>Crambidae</taxon>
        <taxon>Crambinae</taxon>
        <taxon>Diatraea</taxon>
    </lineage>
</organism>
<keyword evidence="1" id="KW-0472">Membrane</keyword>
<dbReference type="AlphaFoldDB" id="A0A9N9RG88"/>
<feature type="transmembrane region" description="Helical" evidence="1">
    <location>
        <begin position="444"/>
        <end position="460"/>
    </location>
</feature>
<feature type="transmembrane region" description="Helical" evidence="1">
    <location>
        <begin position="217"/>
        <end position="236"/>
    </location>
</feature>
<feature type="transmembrane region" description="Helical" evidence="1">
    <location>
        <begin position="389"/>
        <end position="409"/>
    </location>
</feature>